<evidence type="ECO:0000313" key="3">
    <source>
        <dbReference type="EMBL" id="MXU89786.1"/>
    </source>
</evidence>
<evidence type="ECO:0000256" key="1">
    <source>
        <dbReference type="SAM" id="MobiDB-lite"/>
    </source>
</evidence>
<protein>
    <submittedName>
        <fullName evidence="3">Putative secreted protein</fullName>
    </submittedName>
</protein>
<feature type="region of interest" description="Disordered" evidence="1">
    <location>
        <begin position="91"/>
        <end position="110"/>
    </location>
</feature>
<keyword evidence="2" id="KW-0732">Signal</keyword>
<name>A0A6B0UJE7_IXORI</name>
<dbReference type="EMBL" id="GIFC01007703">
    <property type="protein sequence ID" value="MXU89786.1"/>
    <property type="molecule type" value="Transcribed_RNA"/>
</dbReference>
<sequence length="110" mass="13038">MTVYHFLGLLLFHYIKQTLAVSFATTTQRYFPRRTLMVLTLHGLCGAKQKDSQPPESKWRVLFSFTLLKKLPIHFSKEEEGTTVCMFSRWSPSTRQGRQRWPYEVKPSRR</sequence>
<feature type="compositionally biased region" description="Basic and acidic residues" evidence="1">
    <location>
        <begin position="101"/>
        <end position="110"/>
    </location>
</feature>
<accession>A0A6B0UJE7</accession>
<dbReference type="AlphaFoldDB" id="A0A6B0UJE7"/>
<feature type="chain" id="PRO_5025539604" evidence="2">
    <location>
        <begin position="21"/>
        <end position="110"/>
    </location>
</feature>
<feature type="signal peptide" evidence="2">
    <location>
        <begin position="1"/>
        <end position="20"/>
    </location>
</feature>
<organism evidence="3">
    <name type="scientific">Ixodes ricinus</name>
    <name type="common">Common tick</name>
    <name type="synonym">Acarus ricinus</name>
    <dbReference type="NCBI Taxonomy" id="34613"/>
    <lineage>
        <taxon>Eukaryota</taxon>
        <taxon>Metazoa</taxon>
        <taxon>Ecdysozoa</taxon>
        <taxon>Arthropoda</taxon>
        <taxon>Chelicerata</taxon>
        <taxon>Arachnida</taxon>
        <taxon>Acari</taxon>
        <taxon>Parasitiformes</taxon>
        <taxon>Ixodida</taxon>
        <taxon>Ixodoidea</taxon>
        <taxon>Ixodidae</taxon>
        <taxon>Ixodinae</taxon>
        <taxon>Ixodes</taxon>
    </lineage>
</organism>
<reference evidence="3" key="1">
    <citation type="submission" date="2019-12" db="EMBL/GenBank/DDBJ databases">
        <title>An insight into the sialome of adult female Ixodes ricinus ticks feeding for 6 days.</title>
        <authorList>
            <person name="Perner J."/>
            <person name="Ribeiro J.M.C."/>
        </authorList>
    </citation>
    <scope>NUCLEOTIDE SEQUENCE</scope>
    <source>
        <strain evidence="3">Semi-engorged</strain>
        <tissue evidence="3">Salivary glands</tissue>
    </source>
</reference>
<proteinExistence type="predicted"/>
<evidence type="ECO:0000256" key="2">
    <source>
        <dbReference type="SAM" id="SignalP"/>
    </source>
</evidence>